<organism evidence="1 2">
    <name type="scientific">Clunio marinus</name>
    <dbReference type="NCBI Taxonomy" id="568069"/>
    <lineage>
        <taxon>Eukaryota</taxon>
        <taxon>Metazoa</taxon>
        <taxon>Ecdysozoa</taxon>
        <taxon>Arthropoda</taxon>
        <taxon>Hexapoda</taxon>
        <taxon>Insecta</taxon>
        <taxon>Pterygota</taxon>
        <taxon>Neoptera</taxon>
        <taxon>Endopterygota</taxon>
        <taxon>Diptera</taxon>
        <taxon>Nematocera</taxon>
        <taxon>Chironomoidea</taxon>
        <taxon>Chironomidae</taxon>
        <taxon>Clunio</taxon>
    </lineage>
</organism>
<dbReference type="AlphaFoldDB" id="A0A1J1HIN0"/>
<protein>
    <submittedName>
        <fullName evidence="1">CLUMA_CG001054, isoform A</fullName>
    </submittedName>
</protein>
<evidence type="ECO:0000313" key="2">
    <source>
        <dbReference type="Proteomes" id="UP000183832"/>
    </source>
</evidence>
<accession>A0A1J1HIN0</accession>
<dbReference type="Proteomes" id="UP000183832">
    <property type="component" value="Unassembled WGS sequence"/>
</dbReference>
<keyword evidence="2" id="KW-1185">Reference proteome</keyword>
<dbReference type="EMBL" id="CVRI01000004">
    <property type="protein sequence ID" value="CRK87252.1"/>
    <property type="molecule type" value="Genomic_DNA"/>
</dbReference>
<gene>
    <name evidence="1" type="ORF">CLUMA_CG001054</name>
</gene>
<reference evidence="1 2" key="1">
    <citation type="submission" date="2015-04" db="EMBL/GenBank/DDBJ databases">
        <authorList>
            <person name="Syromyatnikov M.Y."/>
            <person name="Popov V.N."/>
        </authorList>
    </citation>
    <scope>NUCLEOTIDE SEQUENCE [LARGE SCALE GENOMIC DNA]</scope>
</reference>
<sequence>MKSLQVLVILVGFFVFAAVSTKVIYFNHKKAGEVFKKGGIIFVPNGKPRCGVAKVPDEHGNCRKIVRF</sequence>
<name>A0A1J1HIN0_9DIPT</name>
<evidence type="ECO:0000313" key="1">
    <source>
        <dbReference type="EMBL" id="CRK87252.1"/>
    </source>
</evidence>
<proteinExistence type="predicted"/>